<keyword evidence="2" id="KW-1185">Reference proteome</keyword>
<evidence type="ECO:0000313" key="2">
    <source>
        <dbReference type="Proteomes" id="UP001165960"/>
    </source>
</evidence>
<dbReference type="EMBL" id="QTSX02000968">
    <property type="protein sequence ID" value="KAJ9083592.1"/>
    <property type="molecule type" value="Genomic_DNA"/>
</dbReference>
<sequence length="228" mass="26097">MDASNGTAPAREDQNQRSRNKEKSLRLFRTHTTSIEMMEDRGFNCITKKEDDFESFMVRYAAADASIPPQALRYNAINKADPKDRAMIRFEEDVSIGIHSMKTLLTSMIEENYNIMVLIGGLLTPASKLAIKKASSRYDIQWFSTNDLIINITHHVLVPQHIPISNDEKKNLLERYHLKESQLPRIYSNDPIARYLGLKQGQVVKIVRPSESAGRSIFYRICIKHTGD</sequence>
<name>A0ACC2U9Z7_9FUNG</name>
<protein>
    <submittedName>
        <fullName evidence="1">DNA-directed RNA polymerases II 24 kDa polypeptide (RNA polymerase II subunit 5)</fullName>
    </submittedName>
</protein>
<dbReference type="Proteomes" id="UP001165960">
    <property type="component" value="Unassembled WGS sequence"/>
</dbReference>
<reference evidence="1" key="1">
    <citation type="submission" date="2022-04" db="EMBL/GenBank/DDBJ databases">
        <title>Genome of the entomopathogenic fungus Entomophthora muscae.</title>
        <authorList>
            <person name="Elya C."/>
            <person name="Lovett B.R."/>
            <person name="Lee E."/>
            <person name="Macias A.M."/>
            <person name="Hajek A.E."/>
            <person name="De Bivort B.L."/>
            <person name="Kasson M.T."/>
            <person name="De Fine Licht H.H."/>
            <person name="Stajich J.E."/>
        </authorList>
    </citation>
    <scope>NUCLEOTIDE SEQUENCE</scope>
    <source>
        <strain evidence="1">Berkeley</strain>
    </source>
</reference>
<accession>A0ACC2U9Z7</accession>
<keyword evidence="1" id="KW-0240">DNA-directed RNA polymerase</keyword>
<proteinExistence type="predicted"/>
<gene>
    <name evidence="1" type="primary">RPB5_4</name>
    <name evidence="1" type="ORF">DSO57_1033172</name>
</gene>
<evidence type="ECO:0000313" key="1">
    <source>
        <dbReference type="EMBL" id="KAJ9083592.1"/>
    </source>
</evidence>
<comment type="caution">
    <text evidence="1">The sequence shown here is derived from an EMBL/GenBank/DDBJ whole genome shotgun (WGS) entry which is preliminary data.</text>
</comment>
<keyword evidence="1" id="KW-0804">Transcription</keyword>
<organism evidence="1 2">
    <name type="scientific">Entomophthora muscae</name>
    <dbReference type="NCBI Taxonomy" id="34485"/>
    <lineage>
        <taxon>Eukaryota</taxon>
        <taxon>Fungi</taxon>
        <taxon>Fungi incertae sedis</taxon>
        <taxon>Zoopagomycota</taxon>
        <taxon>Entomophthoromycotina</taxon>
        <taxon>Entomophthoromycetes</taxon>
        <taxon>Entomophthorales</taxon>
        <taxon>Entomophthoraceae</taxon>
        <taxon>Entomophthora</taxon>
    </lineage>
</organism>